<dbReference type="OrthoDB" id="25753at2"/>
<evidence type="ECO:0000313" key="2">
    <source>
        <dbReference type="EMBL" id="RXS95737.1"/>
    </source>
</evidence>
<dbReference type="InterPro" id="IPR013766">
    <property type="entry name" value="Thioredoxin_domain"/>
</dbReference>
<evidence type="ECO:0000313" key="3">
    <source>
        <dbReference type="Proteomes" id="UP000290253"/>
    </source>
</evidence>
<protein>
    <submittedName>
        <fullName evidence="2">TlpA family protein disulfide reductase</fullName>
    </submittedName>
</protein>
<dbReference type="Proteomes" id="UP000290253">
    <property type="component" value="Unassembled WGS sequence"/>
</dbReference>
<dbReference type="InterPro" id="IPR000866">
    <property type="entry name" value="AhpC/TSA"/>
</dbReference>
<evidence type="ECO:0000259" key="1">
    <source>
        <dbReference type="PROSITE" id="PS51352"/>
    </source>
</evidence>
<comment type="caution">
    <text evidence="2">The sequence shown here is derived from an EMBL/GenBank/DDBJ whole genome shotgun (WGS) entry which is preliminary data.</text>
</comment>
<name>A0A4Q1SF45_9BACT</name>
<sequence>MTGCNRGDHPAQVGELAPDFTIHDEGQTISLDQYRGKIVVLNFWASWCTYCIEEFPSMEQLQKQFPNLVVLAIAFDSDPTDYRQYVQDNHLTNMVIALDRTQKSNLAFGTTRPPESYVIDPSGRIRRKFIGPADWSNPEIQGFLRSL</sequence>
<gene>
    <name evidence="2" type="ORF">ESZ00_11640</name>
</gene>
<accession>A0A4Q1SF45</accession>
<dbReference type="AlphaFoldDB" id="A0A4Q1SF45"/>
<dbReference type="EMBL" id="SDMK01000002">
    <property type="protein sequence ID" value="RXS95737.1"/>
    <property type="molecule type" value="Genomic_DNA"/>
</dbReference>
<dbReference type="Pfam" id="PF00578">
    <property type="entry name" value="AhpC-TSA"/>
    <property type="match status" value="1"/>
</dbReference>
<dbReference type="SUPFAM" id="SSF52833">
    <property type="entry name" value="Thioredoxin-like"/>
    <property type="match status" value="1"/>
</dbReference>
<proteinExistence type="predicted"/>
<dbReference type="PROSITE" id="PS51352">
    <property type="entry name" value="THIOREDOXIN_2"/>
    <property type="match status" value="1"/>
</dbReference>
<dbReference type="PANTHER" id="PTHR42852">
    <property type="entry name" value="THIOL:DISULFIDE INTERCHANGE PROTEIN DSBE"/>
    <property type="match status" value="1"/>
</dbReference>
<dbReference type="PANTHER" id="PTHR42852:SF13">
    <property type="entry name" value="PROTEIN DIPZ"/>
    <property type="match status" value="1"/>
</dbReference>
<dbReference type="InterPro" id="IPR050553">
    <property type="entry name" value="Thioredoxin_ResA/DsbE_sf"/>
</dbReference>
<reference evidence="2 3" key="1">
    <citation type="journal article" date="2016" name="Int. J. Syst. Evol. Microbiol.">
        <title>Acidipila dinghuensis sp. nov., an acidobacterium isolated from forest soil.</title>
        <authorList>
            <person name="Jiang Y.W."/>
            <person name="Wang J."/>
            <person name="Chen M.H."/>
            <person name="Lv Y.Y."/>
            <person name="Qiu L.H."/>
        </authorList>
    </citation>
    <scope>NUCLEOTIDE SEQUENCE [LARGE SCALE GENOMIC DNA]</scope>
    <source>
        <strain evidence="2 3">DHOF10</strain>
    </source>
</reference>
<dbReference type="GO" id="GO:0016491">
    <property type="term" value="F:oxidoreductase activity"/>
    <property type="evidence" value="ECO:0007669"/>
    <property type="project" value="InterPro"/>
</dbReference>
<feature type="domain" description="Thioredoxin" evidence="1">
    <location>
        <begin position="11"/>
        <end position="147"/>
    </location>
</feature>
<dbReference type="GO" id="GO:0016209">
    <property type="term" value="F:antioxidant activity"/>
    <property type="evidence" value="ECO:0007669"/>
    <property type="project" value="InterPro"/>
</dbReference>
<organism evidence="2 3">
    <name type="scientific">Silvibacterium dinghuense</name>
    <dbReference type="NCBI Taxonomy" id="1560006"/>
    <lineage>
        <taxon>Bacteria</taxon>
        <taxon>Pseudomonadati</taxon>
        <taxon>Acidobacteriota</taxon>
        <taxon>Terriglobia</taxon>
        <taxon>Terriglobales</taxon>
        <taxon>Acidobacteriaceae</taxon>
        <taxon>Silvibacterium</taxon>
    </lineage>
</organism>
<dbReference type="InterPro" id="IPR036249">
    <property type="entry name" value="Thioredoxin-like_sf"/>
</dbReference>
<dbReference type="CDD" id="cd02966">
    <property type="entry name" value="TlpA_like_family"/>
    <property type="match status" value="1"/>
</dbReference>
<dbReference type="Gene3D" id="3.40.30.10">
    <property type="entry name" value="Glutaredoxin"/>
    <property type="match status" value="1"/>
</dbReference>
<keyword evidence="3" id="KW-1185">Reference proteome</keyword>